<feature type="chain" id="PRO_5012986510" description="OmpA family protein" evidence="1">
    <location>
        <begin position="37"/>
        <end position="559"/>
    </location>
</feature>
<keyword evidence="1" id="KW-0732">Signal</keyword>
<keyword evidence="3" id="KW-1185">Reference proteome</keyword>
<dbReference type="InterPro" id="IPR013783">
    <property type="entry name" value="Ig-like_fold"/>
</dbReference>
<accession>A0A239KML1</accession>
<gene>
    <name evidence="2" type="ORF">SAMN05421770_10569</name>
</gene>
<sequence length="559" mass="58266">MTSRLASILRLSLRTASALLLLPALMSQISLGQATAAASGGTTTSRAELFGGVSTYRPFNSDIDERPYHAIGIGGVASATAYFNRYLGFQVEGSIFPKGNDDNDCVYTAQAGPVARLQKGRFVPFIHILGGSAKEGGPVAQPCSVWGWGLTGGIGLDYVLPIFHDHLAFRPIQGDFTYNHINNGVDNPATATGGIGEIYAYRISSGFVLRVGNMSPSEATTLTCSASPSEVYPGDPVTLSANALNLGNAKNLQYRWSSSTVKIAGTDATETVDTAGIEPGQYSVAAKLVQGKKERLLASCMADFKVLDTEPPVVTCAADRAAINSGDPVVITTTARSPQNLGLTYSYSTSNGQITGNGATASLTTAGVTPGAITVTCNVLDAKGKTGTATTSVVVATPAPPPPAPAARSLCAVSFERDRKRPVRVDNEAKACLDDIALNLARETGSKLLVIGNHEPKEPANSAAARALNVGDYLTKEKGIDPSRLDLRVGDAGTRSVTNTIVPAGATLDPGTAASFDGSTVKRHGQPYGKARVVAPVHHKAVAKHHKKKVKAKDLPVIQ</sequence>
<name>A0A239KML1_9BACT</name>
<proteinExistence type="predicted"/>
<feature type="signal peptide" evidence="1">
    <location>
        <begin position="1"/>
        <end position="36"/>
    </location>
</feature>
<protein>
    <recommendedName>
        <fullName evidence="4">OmpA family protein</fullName>
    </recommendedName>
</protein>
<evidence type="ECO:0000313" key="2">
    <source>
        <dbReference type="EMBL" id="SNT19305.1"/>
    </source>
</evidence>
<evidence type="ECO:0000256" key="1">
    <source>
        <dbReference type="SAM" id="SignalP"/>
    </source>
</evidence>
<reference evidence="2 3" key="1">
    <citation type="submission" date="2017-06" db="EMBL/GenBank/DDBJ databases">
        <authorList>
            <person name="Kim H.J."/>
            <person name="Triplett B.A."/>
        </authorList>
    </citation>
    <scope>NUCLEOTIDE SEQUENCE [LARGE SCALE GENOMIC DNA]</scope>
    <source>
        <strain evidence="2 3">DSM 18704</strain>
    </source>
</reference>
<dbReference type="AlphaFoldDB" id="A0A239KML1"/>
<evidence type="ECO:0008006" key="4">
    <source>
        <dbReference type="Google" id="ProtNLM"/>
    </source>
</evidence>
<dbReference type="EMBL" id="FZOU01000005">
    <property type="protein sequence ID" value="SNT19305.1"/>
    <property type="molecule type" value="Genomic_DNA"/>
</dbReference>
<dbReference type="Gene3D" id="2.60.40.10">
    <property type="entry name" value="Immunoglobulins"/>
    <property type="match status" value="2"/>
</dbReference>
<organism evidence="2 3">
    <name type="scientific">Granulicella rosea</name>
    <dbReference type="NCBI Taxonomy" id="474952"/>
    <lineage>
        <taxon>Bacteria</taxon>
        <taxon>Pseudomonadati</taxon>
        <taxon>Acidobacteriota</taxon>
        <taxon>Terriglobia</taxon>
        <taxon>Terriglobales</taxon>
        <taxon>Acidobacteriaceae</taxon>
        <taxon>Granulicella</taxon>
    </lineage>
</organism>
<dbReference type="RefSeq" id="WP_142988362.1">
    <property type="nucleotide sequence ID" value="NZ_FZOU01000005.1"/>
</dbReference>
<dbReference type="Proteomes" id="UP000198356">
    <property type="component" value="Unassembled WGS sequence"/>
</dbReference>
<evidence type="ECO:0000313" key="3">
    <source>
        <dbReference type="Proteomes" id="UP000198356"/>
    </source>
</evidence>
<dbReference type="OrthoDB" id="102739at2"/>